<dbReference type="PANTHER" id="PTHR30250:SF10">
    <property type="entry name" value="LIPOPOLYSACCHARIDE BIOSYNTHESIS PROTEIN WZXC"/>
    <property type="match status" value="1"/>
</dbReference>
<dbReference type="OrthoDB" id="8562875at2"/>
<organism evidence="8 9">
    <name type="scientific">Pedobacter frigidisoli</name>
    <dbReference type="NCBI Taxonomy" id="2530455"/>
    <lineage>
        <taxon>Bacteria</taxon>
        <taxon>Pseudomonadati</taxon>
        <taxon>Bacteroidota</taxon>
        <taxon>Sphingobacteriia</taxon>
        <taxon>Sphingobacteriales</taxon>
        <taxon>Sphingobacteriaceae</taxon>
        <taxon>Pedobacter</taxon>
    </lineage>
</organism>
<dbReference type="InterPro" id="IPR050833">
    <property type="entry name" value="Poly_Biosynth_Transport"/>
</dbReference>
<feature type="transmembrane region" description="Helical" evidence="7">
    <location>
        <begin position="419"/>
        <end position="438"/>
    </location>
</feature>
<feature type="transmembrane region" description="Helical" evidence="7">
    <location>
        <begin position="144"/>
        <end position="170"/>
    </location>
</feature>
<dbReference type="Pfam" id="PF01943">
    <property type="entry name" value="Polysacc_synt"/>
    <property type="match status" value="1"/>
</dbReference>
<feature type="transmembrane region" description="Helical" evidence="7">
    <location>
        <begin position="48"/>
        <end position="67"/>
    </location>
</feature>
<dbReference type="EMBL" id="SJSN01000019">
    <property type="protein sequence ID" value="TCD01960.1"/>
    <property type="molecule type" value="Genomic_DNA"/>
</dbReference>
<accession>A0A4R0NM80</accession>
<keyword evidence="4 7" id="KW-0812">Transmembrane</keyword>
<feature type="transmembrane region" description="Helical" evidence="7">
    <location>
        <begin position="357"/>
        <end position="379"/>
    </location>
</feature>
<evidence type="ECO:0000313" key="9">
    <source>
        <dbReference type="Proteomes" id="UP000291485"/>
    </source>
</evidence>
<feature type="transmembrane region" description="Helical" evidence="7">
    <location>
        <begin position="319"/>
        <end position="345"/>
    </location>
</feature>
<sequence length="449" mass="49985">MKMKELVISKVGIDRAIAYTIFSRIIQAGGGVFSVVFIAKFLSATEQGYYYTFSSIIALQIFFELGLSSIITQYASHEFAHLSISEGKIIGDVEHLSRLSSLLRFSLKWFSLISLGLFSVLLFCGTYFFDSFNNNENVNWQAPWMILCIATAINLIVDPILAFLDGIGFIGDMSRTRLIQKTINIVLLFILLFGGFGLYSAAIASLVAITFNAFQIIFSSKLSLLRKLWHSLDKAVIKYSTEIFPYQWKVAISWISGYFIFYFFNPVLFATEGPVVAGQMGMTLAVLAGISSISMSWINTKVPLFSTLIAKKQFNELDSVFKSVLVQLSTINLLGLVAFIFGIVMLSNFGNSYSIRFLPITATILLSLVTFINQFIGSWATYLRCFKKEPFLVASVVVAALCVASTLVFGKIFGAWGMVVGYTSIVVVVSLPWAYIIFKNKSVEFKINN</sequence>
<comment type="subcellular location">
    <subcellularLocation>
        <location evidence="1">Cell membrane</location>
        <topology evidence="1">Multi-pass membrane protein</topology>
    </subcellularLocation>
</comment>
<dbReference type="RefSeq" id="WP_131562022.1">
    <property type="nucleotide sequence ID" value="NZ_SJSN01000019.1"/>
</dbReference>
<evidence type="ECO:0000256" key="1">
    <source>
        <dbReference type="ARBA" id="ARBA00004651"/>
    </source>
</evidence>
<feature type="transmembrane region" description="Helical" evidence="7">
    <location>
        <begin position="21"/>
        <end position="42"/>
    </location>
</feature>
<evidence type="ECO:0000256" key="4">
    <source>
        <dbReference type="ARBA" id="ARBA00022692"/>
    </source>
</evidence>
<dbReference type="PANTHER" id="PTHR30250">
    <property type="entry name" value="PST FAMILY PREDICTED COLANIC ACID TRANSPORTER"/>
    <property type="match status" value="1"/>
</dbReference>
<dbReference type="GO" id="GO:0005886">
    <property type="term" value="C:plasma membrane"/>
    <property type="evidence" value="ECO:0007669"/>
    <property type="project" value="UniProtKB-SubCell"/>
</dbReference>
<evidence type="ECO:0000256" key="3">
    <source>
        <dbReference type="ARBA" id="ARBA00022475"/>
    </source>
</evidence>
<feature type="transmembrane region" description="Helical" evidence="7">
    <location>
        <begin position="182"/>
        <end position="200"/>
    </location>
</feature>
<dbReference type="Proteomes" id="UP000291485">
    <property type="component" value="Unassembled WGS sequence"/>
</dbReference>
<keyword evidence="5 7" id="KW-1133">Transmembrane helix</keyword>
<comment type="caution">
    <text evidence="8">The sequence shown here is derived from an EMBL/GenBank/DDBJ whole genome shotgun (WGS) entry which is preliminary data.</text>
</comment>
<feature type="transmembrane region" description="Helical" evidence="7">
    <location>
        <begin position="391"/>
        <end position="413"/>
    </location>
</feature>
<reference evidence="8 9" key="1">
    <citation type="submission" date="2019-02" db="EMBL/GenBank/DDBJ databases">
        <title>Pedobacter sp. RP-3-11 sp. nov., isolated from Arctic soil.</title>
        <authorList>
            <person name="Dahal R.H."/>
        </authorList>
    </citation>
    <scope>NUCLEOTIDE SEQUENCE [LARGE SCALE GENOMIC DNA]</scope>
    <source>
        <strain evidence="8 9">RP-3-11</strain>
    </source>
</reference>
<evidence type="ECO:0000256" key="5">
    <source>
        <dbReference type="ARBA" id="ARBA00022989"/>
    </source>
</evidence>
<keyword evidence="3" id="KW-1003">Cell membrane</keyword>
<protein>
    <submittedName>
        <fullName evidence="8">Polysaccharide biosynthesis protein</fullName>
    </submittedName>
</protein>
<keyword evidence="9" id="KW-1185">Reference proteome</keyword>
<feature type="transmembrane region" description="Helical" evidence="7">
    <location>
        <begin position="109"/>
        <end position="129"/>
    </location>
</feature>
<evidence type="ECO:0000256" key="2">
    <source>
        <dbReference type="ARBA" id="ARBA00007430"/>
    </source>
</evidence>
<dbReference type="InterPro" id="IPR002797">
    <property type="entry name" value="Polysacc_synth"/>
</dbReference>
<comment type="similarity">
    <text evidence="2">Belongs to the polysaccharide synthase family.</text>
</comment>
<evidence type="ECO:0000313" key="8">
    <source>
        <dbReference type="EMBL" id="TCD01960.1"/>
    </source>
</evidence>
<gene>
    <name evidence="8" type="ORF">EZ449_19370</name>
</gene>
<feature type="transmembrane region" description="Helical" evidence="7">
    <location>
        <begin position="246"/>
        <end position="264"/>
    </location>
</feature>
<feature type="transmembrane region" description="Helical" evidence="7">
    <location>
        <begin position="276"/>
        <end position="298"/>
    </location>
</feature>
<dbReference type="AlphaFoldDB" id="A0A4R0NM80"/>
<proteinExistence type="inferred from homology"/>
<name>A0A4R0NM80_9SPHI</name>
<keyword evidence="6 7" id="KW-0472">Membrane</keyword>
<evidence type="ECO:0000256" key="6">
    <source>
        <dbReference type="ARBA" id="ARBA00023136"/>
    </source>
</evidence>
<evidence type="ECO:0000256" key="7">
    <source>
        <dbReference type="SAM" id="Phobius"/>
    </source>
</evidence>